<dbReference type="RefSeq" id="WP_123745971.1">
    <property type="nucleotide sequence ID" value="NZ_RJKM01000001.1"/>
</dbReference>
<reference evidence="2 3" key="1">
    <citation type="submission" date="2018-11" db="EMBL/GenBank/DDBJ databases">
        <title>Sequencing the genomes of 1000 actinobacteria strains.</title>
        <authorList>
            <person name="Klenk H.-P."/>
        </authorList>
    </citation>
    <scope>NUCLEOTIDE SEQUENCE [LARGE SCALE GENOMIC DNA]</scope>
    <source>
        <strain evidence="2 3">DSM 44231</strain>
    </source>
</reference>
<protein>
    <submittedName>
        <fullName evidence="2">Uncharacterized protein</fullName>
    </submittedName>
</protein>
<evidence type="ECO:0000313" key="3">
    <source>
        <dbReference type="Proteomes" id="UP000268727"/>
    </source>
</evidence>
<organism evidence="2 3">
    <name type="scientific">Saccharothrix texasensis</name>
    <dbReference type="NCBI Taxonomy" id="103734"/>
    <lineage>
        <taxon>Bacteria</taxon>
        <taxon>Bacillati</taxon>
        <taxon>Actinomycetota</taxon>
        <taxon>Actinomycetes</taxon>
        <taxon>Pseudonocardiales</taxon>
        <taxon>Pseudonocardiaceae</taxon>
        <taxon>Saccharothrix</taxon>
    </lineage>
</organism>
<proteinExistence type="predicted"/>
<evidence type="ECO:0000256" key="1">
    <source>
        <dbReference type="SAM" id="MobiDB-lite"/>
    </source>
</evidence>
<dbReference type="EMBL" id="RJKM01000001">
    <property type="protein sequence ID" value="ROP40716.1"/>
    <property type="molecule type" value="Genomic_DNA"/>
</dbReference>
<accession>A0A3N1HE01</accession>
<dbReference type="Proteomes" id="UP000268727">
    <property type="component" value="Unassembled WGS sequence"/>
</dbReference>
<gene>
    <name evidence="2" type="ORF">EDD40_6133</name>
</gene>
<feature type="region of interest" description="Disordered" evidence="1">
    <location>
        <begin position="31"/>
        <end position="69"/>
    </location>
</feature>
<dbReference type="AlphaFoldDB" id="A0A3N1HE01"/>
<name>A0A3N1HE01_9PSEU</name>
<keyword evidence="3" id="KW-1185">Reference proteome</keyword>
<comment type="caution">
    <text evidence="2">The sequence shown here is derived from an EMBL/GenBank/DDBJ whole genome shotgun (WGS) entry which is preliminary data.</text>
</comment>
<evidence type="ECO:0000313" key="2">
    <source>
        <dbReference type="EMBL" id="ROP40716.1"/>
    </source>
</evidence>
<sequence length="69" mass="7049">MALILFLLGAVAVLTIAWCAVPARRELHRRAARVPTAPNPPSTGADGPVSPPAAPVLPSVKATGASWRG</sequence>